<organism evidence="1 2">
    <name type="scientific">Methylotenera oryzisoli</name>
    <dbReference type="NCBI Taxonomy" id="2080758"/>
    <lineage>
        <taxon>Bacteria</taxon>
        <taxon>Pseudomonadati</taxon>
        <taxon>Pseudomonadota</taxon>
        <taxon>Betaproteobacteria</taxon>
        <taxon>Nitrosomonadales</taxon>
        <taxon>Methylophilaceae</taxon>
        <taxon>Methylotenera</taxon>
    </lineage>
</organism>
<gene>
    <name evidence="1" type="ORF">C3Y98_04955</name>
</gene>
<dbReference type="AlphaFoldDB" id="A0A4Y9VRH0"/>
<dbReference type="OrthoDB" id="8536367at2"/>
<dbReference type="Proteomes" id="UP000297706">
    <property type="component" value="Unassembled WGS sequence"/>
</dbReference>
<dbReference type="EMBL" id="PQVH01000008">
    <property type="protein sequence ID" value="TFW71452.1"/>
    <property type="molecule type" value="Genomic_DNA"/>
</dbReference>
<proteinExistence type="predicted"/>
<dbReference type="RefSeq" id="WP_135276999.1">
    <property type="nucleotide sequence ID" value="NZ_PQVH01000008.1"/>
</dbReference>
<evidence type="ECO:0000313" key="1">
    <source>
        <dbReference type="EMBL" id="TFW71452.1"/>
    </source>
</evidence>
<name>A0A4Y9VRH0_9PROT</name>
<comment type="caution">
    <text evidence="1">The sequence shown here is derived from an EMBL/GenBank/DDBJ whole genome shotgun (WGS) entry which is preliminary data.</text>
</comment>
<protein>
    <recommendedName>
        <fullName evidence="3">MSHA biogenesis protein MshK</fullName>
    </recommendedName>
</protein>
<accession>A0A4Y9VRH0</accession>
<keyword evidence="2" id="KW-1185">Reference proteome</keyword>
<sequence length="133" mass="14615">MKMTFNQLWQIGATCLLTLNTVYAEALRDPTQPPPAFYNQAHSTDGSGLLDGPVLQSIILGANHHAAIINGQKVMLGMKYDGATLIRLNEREAILRNPDNTLKILTMDYAMQKKILSTNGQASFAKKSGQIKQ</sequence>
<reference evidence="1 2" key="1">
    <citation type="submission" date="2018-02" db="EMBL/GenBank/DDBJ databases">
        <title>A novel lanthanide dependent methylotroph, Methylotenera sp. La3113.</title>
        <authorList>
            <person name="Lv H."/>
            <person name="Tani A."/>
        </authorList>
    </citation>
    <scope>NUCLEOTIDE SEQUENCE [LARGE SCALE GENOMIC DNA]</scope>
    <source>
        <strain evidence="1 2">La3113</strain>
    </source>
</reference>
<evidence type="ECO:0000313" key="2">
    <source>
        <dbReference type="Proteomes" id="UP000297706"/>
    </source>
</evidence>
<evidence type="ECO:0008006" key="3">
    <source>
        <dbReference type="Google" id="ProtNLM"/>
    </source>
</evidence>